<accession>A0ACC1MZ67</accession>
<proteinExistence type="predicted"/>
<organism evidence="1 2">
    <name type="scientific">Xylaria curta</name>
    <dbReference type="NCBI Taxonomy" id="42375"/>
    <lineage>
        <taxon>Eukaryota</taxon>
        <taxon>Fungi</taxon>
        <taxon>Dikarya</taxon>
        <taxon>Ascomycota</taxon>
        <taxon>Pezizomycotina</taxon>
        <taxon>Sordariomycetes</taxon>
        <taxon>Xylariomycetidae</taxon>
        <taxon>Xylariales</taxon>
        <taxon>Xylariaceae</taxon>
        <taxon>Xylaria</taxon>
    </lineage>
</organism>
<dbReference type="EMBL" id="JAPDGR010003251">
    <property type="protein sequence ID" value="KAJ2972028.1"/>
    <property type="molecule type" value="Genomic_DNA"/>
</dbReference>
<dbReference type="Proteomes" id="UP001143856">
    <property type="component" value="Unassembled WGS sequence"/>
</dbReference>
<protein>
    <submittedName>
        <fullName evidence="1">Uncharacterized protein</fullName>
    </submittedName>
</protein>
<sequence>MLYIDMYRSIYLTSTPNPKADSTVRLFHFLQLHSGESASPSETLLFGRDLVSITPVRDSKQLDRVFPNEQARGNHNGNEDEDGNTQLMVAEGEKTLRVSHDNDELRLNSFVSRKIGEIIFDEDRRREKKWRTLHHLFLGKASAERSTSVLIALKLGNRRLGGLLAIKADNTGSSGTSTRLILNLGLVNFANGSEQLDKILIAGRPRKLEQMVSVELIQRIMAKRREDSRCGHI</sequence>
<evidence type="ECO:0000313" key="2">
    <source>
        <dbReference type="Proteomes" id="UP001143856"/>
    </source>
</evidence>
<reference evidence="1" key="1">
    <citation type="submission" date="2022-10" db="EMBL/GenBank/DDBJ databases">
        <title>Genome Sequence of Xylaria curta.</title>
        <authorList>
            <person name="Buettner E."/>
        </authorList>
    </citation>
    <scope>NUCLEOTIDE SEQUENCE</scope>
    <source>
        <strain evidence="1">Babe10</strain>
    </source>
</reference>
<evidence type="ECO:0000313" key="1">
    <source>
        <dbReference type="EMBL" id="KAJ2972028.1"/>
    </source>
</evidence>
<comment type="caution">
    <text evidence="1">The sequence shown here is derived from an EMBL/GenBank/DDBJ whole genome shotgun (WGS) entry which is preliminary data.</text>
</comment>
<name>A0ACC1MZ67_9PEZI</name>
<gene>
    <name evidence="1" type="ORF">NUW58_g9269</name>
</gene>
<keyword evidence="2" id="KW-1185">Reference proteome</keyword>